<evidence type="ECO:0000313" key="15">
    <source>
        <dbReference type="EMBL" id="GGK69564.1"/>
    </source>
</evidence>
<keyword evidence="16" id="KW-1185">Reference proteome</keyword>
<accession>A0ABQ2FAV1</accession>
<feature type="compositionally biased region" description="Acidic residues" evidence="11">
    <location>
        <begin position="91"/>
        <end position="101"/>
    </location>
</feature>
<evidence type="ECO:0000259" key="13">
    <source>
        <dbReference type="Pfam" id="PF10099"/>
    </source>
</evidence>
<name>A0ABQ2FAV1_9MICO</name>
<evidence type="ECO:0000256" key="10">
    <source>
        <dbReference type="ARBA" id="ARBA00030803"/>
    </source>
</evidence>
<reference evidence="16" key="1">
    <citation type="journal article" date="2019" name="Int. J. Syst. Evol. Microbiol.">
        <title>The Global Catalogue of Microorganisms (GCM) 10K type strain sequencing project: providing services to taxonomists for standard genome sequencing and annotation.</title>
        <authorList>
            <consortium name="The Broad Institute Genomics Platform"/>
            <consortium name="The Broad Institute Genome Sequencing Center for Infectious Disease"/>
            <person name="Wu L."/>
            <person name="Ma J."/>
        </authorList>
    </citation>
    <scope>NUCLEOTIDE SEQUENCE [LARGE SCALE GENOMIC DNA]</scope>
    <source>
        <strain evidence="16">CGMCC 1.5362</strain>
    </source>
</reference>
<keyword evidence="7 12" id="KW-0472">Membrane</keyword>
<feature type="transmembrane region" description="Helical" evidence="12">
    <location>
        <begin position="119"/>
        <end position="137"/>
    </location>
</feature>
<keyword evidence="8" id="KW-0804">Transcription</keyword>
<dbReference type="InterPro" id="IPR053877">
    <property type="entry name" value="RskA_N"/>
</dbReference>
<dbReference type="InterPro" id="IPR018764">
    <property type="entry name" value="RskA_C"/>
</dbReference>
<sequence length="258" mass="26765">MNDRRTHEPGEDLHDLAAPYALDALDDVERERFEEHLSACAACRAEVAELHEAAVALSEGIEVAPPADLRRRVLEQVATEAGGTGARVGDDSVDAPVEDAEPSTTSGPARLRRHPRRTWWLAAAATVVVGAGAWGAVELLGPQDPATQIVQAQDAREYDATTPDGNLTVVASAAEDAAVLRLPAELDAPPGGQAYQAWYVGSDGSARSAGVLGPDDLEDGETVLEGALTGAVAVAVTVEPEGGSQQPTSEPFVVVPLG</sequence>
<dbReference type="Pfam" id="PF22618">
    <property type="entry name" value="RskA_N"/>
    <property type="match status" value="1"/>
</dbReference>
<dbReference type="PANTHER" id="PTHR37461">
    <property type="entry name" value="ANTI-SIGMA-K FACTOR RSKA"/>
    <property type="match status" value="1"/>
</dbReference>
<keyword evidence="3" id="KW-1003">Cell membrane</keyword>
<comment type="subcellular location">
    <subcellularLocation>
        <location evidence="2">Cell membrane</location>
    </subcellularLocation>
    <subcellularLocation>
        <location evidence="1">Membrane</location>
        <topology evidence="1">Single-pass membrane protein</topology>
    </subcellularLocation>
</comment>
<evidence type="ECO:0000256" key="1">
    <source>
        <dbReference type="ARBA" id="ARBA00004167"/>
    </source>
</evidence>
<evidence type="ECO:0000256" key="6">
    <source>
        <dbReference type="ARBA" id="ARBA00023015"/>
    </source>
</evidence>
<evidence type="ECO:0000256" key="9">
    <source>
        <dbReference type="ARBA" id="ARBA00029829"/>
    </source>
</evidence>
<keyword evidence="4 12" id="KW-0812">Transmembrane</keyword>
<dbReference type="Pfam" id="PF10099">
    <property type="entry name" value="RskA_C"/>
    <property type="match status" value="1"/>
</dbReference>
<evidence type="ECO:0000256" key="4">
    <source>
        <dbReference type="ARBA" id="ARBA00022692"/>
    </source>
</evidence>
<gene>
    <name evidence="15" type="ORF">GCM10011509_17430</name>
</gene>
<proteinExistence type="predicted"/>
<protein>
    <recommendedName>
        <fullName evidence="10">Regulator of SigK</fullName>
    </recommendedName>
    <alternativeName>
        <fullName evidence="9">Sigma-K anti-sigma factor RskA</fullName>
    </alternativeName>
</protein>
<keyword evidence="5 12" id="KW-1133">Transmembrane helix</keyword>
<evidence type="ECO:0000259" key="14">
    <source>
        <dbReference type="Pfam" id="PF22618"/>
    </source>
</evidence>
<keyword evidence="6" id="KW-0805">Transcription regulation</keyword>
<feature type="domain" description="Anti-sigma-K factor RskA N-terminal" evidence="14">
    <location>
        <begin position="13"/>
        <end position="53"/>
    </location>
</feature>
<dbReference type="InterPro" id="IPR051474">
    <property type="entry name" value="Anti-sigma-K/W_factor"/>
</dbReference>
<dbReference type="Gene3D" id="1.10.10.1320">
    <property type="entry name" value="Anti-sigma factor, zinc-finger domain"/>
    <property type="match status" value="1"/>
</dbReference>
<dbReference type="EMBL" id="BMLB01000003">
    <property type="protein sequence ID" value="GGK69564.1"/>
    <property type="molecule type" value="Genomic_DNA"/>
</dbReference>
<evidence type="ECO:0000313" key="16">
    <source>
        <dbReference type="Proteomes" id="UP000662111"/>
    </source>
</evidence>
<dbReference type="Proteomes" id="UP000662111">
    <property type="component" value="Unassembled WGS sequence"/>
</dbReference>
<dbReference type="InterPro" id="IPR041916">
    <property type="entry name" value="Anti_sigma_zinc_sf"/>
</dbReference>
<evidence type="ECO:0000256" key="12">
    <source>
        <dbReference type="SAM" id="Phobius"/>
    </source>
</evidence>
<feature type="domain" description="Anti-sigma K factor RskA C-terminal" evidence="13">
    <location>
        <begin position="120"/>
        <end position="251"/>
    </location>
</feature>
<organism evidence="15 16">
    <name type="scientific">Ornithinimicrobium pekingense</name>
    <dbReference type="NCBI Taxonomy" id="384677"/>
    <lineage>
        <taxon>Bacteria</taxon>
        <taxon>Bacillati</taxon>
        <taxon>Actinomycetota</taxon>
        <taxon>Actinomycetes</taxon>
        <taxon>Micrococcales</taxon>
        <taxon>Ornithinimicrobiaceae</taxon>
        <taxon>Ornithinimicrobium</taxon>
    </lineage>
</organism>
<evidence type="ECO:0000256" key="8">
    <source>
        <dbReference type="ARBA" id="ARBA00023163"/>
    </source>
</evidence>
<evidence type="ECO:0000256" key="2">
    <source>
        <dbReference type="ARBA" id="ARBA00004236"/>
    </source>
</evidence>
<feature type="region of interest" description="Disordered" evidence="11">
    <location>
        <begin position="81"/>
        <end position="110"/>
    </location>
</feature>
<evidence type="ECO:0000256" key="3">
    <source>
        <dbReference type="ARBA" id="ARBA00022475"/>
    </source>
</evidence>
<comment type="caution">
    <text evidence="15">The sequence shown here is derived from an EMBL/GenBank/DDBJ whole genome shotgun (WGS) entry which is preliminary data.</text>
</comment>
<evidence type="ECO:0000256" key="7">
    <source>
        <dbReference type="ARBA" id="ARBA00023136"/>
    </source>
</evidence>
<dbReference type="RefSeq" id="WP_022921398.1">
    <property type="nucleotide sequence ID" value="NZ_BMLB01000003.1"/>
</dbReference>
<evidence type="ECO:0000256" key="11">
    <source>
        <dbReference type="SAM" id="MobiDB-lite"/>
    </source>
</evidence>
<evidence type="ECO:0000256" key="5">
    <source>
        <dbReference type="ARBA" id="ARBA00022989"/>
    </source>
</evidence>
<dbReference type="PANTHER" id="PTHR37461:SF1">
    <property type="entry name" value="ANTI-SIGMA-K FACTOR RSKA"/>
    <property type="match status" value="1"/>
</dbReference>